<evidence type="ECO:0000313" key="3">
    <source>
        <dbReference type="Proteomes" id="UP000294835"/>
    </source>
</evidence>
<dbReference type="InterPro" id="IPR021409">
    <property type="entry name" value="DUF3047"/>
</dbReference>
<dbReference type="EMBL" id="SLXP01000005">
    <property type="protein sequence ID" value="TCP41394.1"/>
    <property type="molecule type" value="Genomic_DNA"/>
</dbReference>
<name>A0A4R2Q129_9RHOB</name>
<accession>A0A4R2Q129</accession>
<evidence type="ECO:0000313" key="2">
    <source>
        <dbReference type="EMBL" id="TCP41394.1"/>
    </source>
</evidence>
<reference evidence="2 3" key="1">
    <citation type="submission" date="2019-03" db="EMBL/GenBank/DDBJ databases">
        <title>Genomic Encyclopedia of Type Strains, Phase IV (KMG-IV): sequencing the most valuable type-strain genomes for metagenomic binning, comparative biology and taxonomic classification.</title>
        <authorList>
            <person name="Goeker M."/>
        </authorList>
    </citation>
    <scope>NUCLEOTIDE SEQUENCE [LARGE SCALE GENOMIC DNA]</scope>
    <source>
        <strain evidence="2 3">DSM 18063</strain>
    </source>
</reference>
<dbReference type="Proteomes" id="UP000294835">
    <property type="component" value="Unassembled WGS sequence"/>
</dbReference>
<feature type="chain" id="PRO_5020312926" evidence="1">
    <location>
        <begin position="20"/>
        <end position="213"/>
    </location>
</feature>
<feature type="signal peptide" evidence="1">
    <location>
        <begin position="1"/>
        <end position="19"/>
    </location>
</feature>
<gene>
    <name evidence="2" type="ORF">EV662_105141</name>
</gene>
<keyword evidence="1" id="KW-0732">Signal</keyword>
<proteinExistence type="predicted"/>
<dbReference type="RefSeq" id="WP_132461963.1">
    <property type="nucleotide sequence ID" value="NZ_SLXP01000005.1"/>
</dbReference>
<sequence length="213" mass="22599">MKGPVLAVGLALAAAPAPAQQIPFAAGWTEQRFSLLSSNDYRLNGDSLGVRSDGTVSLLWTPLPPALWSGRVAAWDWRVDRSVPATDLARKGGDDRNLSLYFVFLPEAAARAATGRGVRALLDNPEARVLMYVWGGAHARGDLLASPYLGARGKTLILRPAGTGSASERVDLAADHRRAFGTDPARLVGVAVSSDSDDTGSAVLARIDRLRIE</sequence>
<dbReference type="Pfam" id="PF11249">
    <property type="entry name" value="DUF3047"/>
    <property type="match status" value="1"/>
</dbReference>
<keyword evidence="3" id="KW-1185">Reference proteome</keyword>
<dbReference type="OrthoDB" id="8443660at2"/>
<organism evidence="2 3">
    <name type="scientific">Rhodovulum marinum</name>
    <dbReference type="NCBI Taxonomy" id="320662"/>
    <lineage>
        <taxon>Bacteria</taxon>
        <taxon>Pseudomonadati</taxon>
        <taxon>Pseudomonadota</taxon>
        <taxon>Alphaproteobacteria</taxon>
        <taxon>Rhodobacterales</taxon>
        <taxon>Paracoccaceae</taxon>
        <taxon>Rhodovulum</taxon>
    </lineage>
</organism>
<evidence type="ECO:0000256" key="1">
    <source>
        <dbReference type="SAM" id="SignalP"/>
    </source>
</evidence>
<comment type="caution">
    <text evidence="2">The sequence shown here is derived from an EMBL/GenBank/DDBJ whole genome shotgun (WGS) entry which is preliminary data.</text>
</comment>
<protein>
    <submittedName>
        <fullName evidence="2">DUF3047 family protein</fullName>
    </submittedName>
</protein>
<dbReference type="AlphaFoldDB" id="A0A4R2Q129"/>